<evidence type="ECO:0000313" key="3">
    <source>
        <dbReference type="Proteomes" id="UP000027222"/>
    </source>
</evidence>
<keyword evidence="3" id="KW-1185">Reference proteome</keyword>
<accession>A0A067S640</accession>
<evidence type="ECO:0000256" key="1">
    <source>
        <dbReference type="SAM" id="MobiDB-lite"/>
    </source>
</evidence>
<dbReference type="Proteomes" id="UP000027222">
    <property type="component" value="Unassembled WGS sequence"/>
</dbReference>
<gene>
    <name evidence="2" type="ORF">GALMADRAFT_232656</name>
</gene>
<dbReference type="HOGENOM" id="CLU_2757958_0_0_1"/>
<evidence type="ECO:0000313" key="2">
    <source>
        <dbReference type="EMBL" id="KDR66320.1"/>
    </source>
</evidence>
<organism evidence="2 3">
    <name type="scientific">Galerina marginata (strain CBS 339.88)</name>
    <dbReference type="NCBI Taxonomy" id="685588"/>
    <lineage>
        <taxon>Eukaryota</taxon>
        <taxon>Fungi</taxon>
        <taxon>Dikarya</taxon>
        <taxon>Basidiomycota</taxon>
        <taxon>Agaricomycotina</taxon>
        <taxon>Agaricomycetes</taxon>
        <taxon>Agaricomycetidae</taxon>
        <taxon>Agaricales</taxon>
        <taxon>Agaricineae</taxon>
        <taxon>Strophariaceae</taxon>
        <taxon>Galerina</taxon>
    </lineage>
</organism>
<proteinExistence type="predicted"/>
<dbReference type="EMBL" id="KL142425">
    <property type="protein sequence ID" value="KDR66320.1"/>
    <property type="molecule type" value="Genomic_DNA"/>
</dbReference>
<name>A0A067S640_GALM3</name>
<dbReference type="AlphaFoldDB" id="A0A067S640"/>
<reference evidence="3" key="1">
    <citation type="journal article" date="2014" name="Proc. Natl. Acad. Sci. U.S.A.">
        <title>Extensive sampling of basidiomycete genomes demonstrates inadequacy of the white-rot/brown-rot paradigm for wood decay fungi.</title>
        <authorList>
            <person name="Riley R."/>
            <person name="Salamov A.A."/>
            <person name="Brown D.W."/>
            <person name="Nagy L.G."/>
            <person name="Floudas D."/>
            <person name="Held B.W."/>
            <person name="Levasseur A."/>
            <person name="Lombard V."/>
            <person name="Morin E."/>
            <person name="Otillar R."/>
            <person name="Lindquist E.A."/>
            <person name="Sun H."/>
            <person name="LaButti K.M."/>
            <person name="Schmutz J."/>
            <person name="Jabbour D."/>
            <person name="Luo H."/>
            <person name="Baker S.E."/>
            <person name="Pisabarro A.G."/>
            <person name="Walton J.D."/>
            <person name="Blanchette R.A."/>
            <person name="Henrissat B."/>
            <person name="Martin F."/>
            <person name="Cullen D."/>
            <person name="Hibbett D.S."/>
            <person name="Grigoriev I.V."/>
        </authorList>
    </citation>
    <scope>NUCLEOTIDE SEQUENCE [LARGE SCALE GENOMIC DNA]</scope>
    <source>
        <strain evidence="3">CBS 339.88</strain>
    </source>
</reference>
<feature type="region of interest" description="Disordered" evidence="1">
    <location>
        <begin position="43"/>
        <end position="70"/>
    </location>
</feature>
<protein>
    <submittedName>
        <fullName evidence="2">Uncharacterized protein</fullName>
    </submittedName>
</protein>
<sequence>MEGVLSVYIGKPRRFIMRQNWGNEIKYLVVICSILLLVVQNPSPAQENHPSPDEKFKPNLKHTCPLSHES</sequence>